<protein>
    <submittedName>
        <fullName evidence="3">CubicO group peptidase (Beta-lactamase class C family)</fullName>
    </submittedName>
</protein>
<comment type="caution">
    <text evidence="3">The sequence shown here is derived from an EMBL/GenBank/DDBJ whole genome shotgun (WGS) entry which is preliminary data.</text>
</comment>
<feature type="region of interest" description="Disordered" evidence="1">
    <location>
        <begin position="379"/>
        <end position="409"/>
    </location>
</feature>
<sequence>MPVPLDRTAALLHDVVDAGRVPGLVAAVDDPRHGTTVHVLGDDGAGHPLRRDTVVRIASITKPVVAVAALALVEDGMLDLDGPVAAWLPELAAPRVLRHEAAELDDTVPARRPITLHDLLTYRCGTGMLPRPGADLPVQRATAGLGSDGPPGSYPLPDPDTWTARLAAVPLVAQPGSRWLYQTSGDLLGVLLARRCGTDLQTVLAERVFTPLGMRDTGFSVPVADRDRFVPLLTAAPGGGFTVTDPVDGAWAAPPVFPSGGGGLVSTLDDLLAFSRALRGGGSPVLSPGAVAELTTDRLSAAQRAGAAPFLDDGCGWGLGLAVEDGGRYGWDGGLGTGWRSDPSTGVISLLLTQLMWDGPEGPALVHSFRAAVHSCVAEDRASPRGPAGPSSVRRPARCPAPRSSRSAE</sequence>
<organism evidence="3 4">
    <name type="scientific">Pseudonocardia alni</name>
    <name type="common">Amycolata alni</name>
    <dbReference type="NCBI Taxonomy" id="33907"/>
    <lineage>
        <taxon>Bacteria</taxon>
        <taxon>Bacillati</taxon>
        <taxon>Actinomycetota</taxon>
        <taxon>Actinomycetes</taxon>
        <taxon>Pseudonocardiales</taxon>
        <taxon>Pseudonocardiaceae</taxon>
        <taxon>Pseudonocardia</taxon>
    </lineage>
</organism>
<dbReference type="PANTHER" id="PTHR43283:SF3">
    <property type="entry name" value="BETA-LACTAMASE FAMILY PROTEIN (AFU_ORTHOLOGUE AFUA_5G07500)"/>
    <property type="match status" value="1"/>
</dbReference>
<feature type="domain" description="Beta-lactamase-related" evidence="2">
    <location>
        <begin position="10"/>
        <end position="356"/>
    </location>
</feature>
<dbReference type="SUPFAM" id="SSF56601">
    <property type="entry name" value="beta-lactamase/transpeptidase-like"/>
    <property type="match status" value="1"/>
</dbReference>
<name>A0A852WDR8_PSEA5</name>
<evidence type="ECO:0000256" key="1">
    <source>
        <dbReference type="SAM" id="MobiDB-lite"/>
    </source>
</evidence>
<dbReference type="Gene3D" id="3.40.710.10">
    <property type="entry name" value="DD-peptidase/beta-lactamase superfamily"/>
    <property type="match status" value="1"/>
</dbReference>
<dbReference type="GeneID" id="98054798"/>
<dbReference type="Pfam" id="PF00144">
    <property type="entry name" value="Beta-lactamase"/>
    <property type="match status" value="1"/>
</dbReference>
<dbReference type="InterPro" id="IPR001466">
    <property type="entry name" value="Beta-lactam-related"/>
</dbReference>
<dbReference type="AlphaFoldDB" id="A0A852WDR8"/>
<gene>
    <name evidence="3" type="ORF">HDA37_005139</name>
</gene>
<feature type="compositionally biased region" description="Low complexity" evidence="1">
    <location>
        <begin position="390"/>
        <end position="409"/>
    </location>
</feature>
<dbReference type="InterPro" id="IPR012338">
    <property type="entry name" value="Beta-lactam/transpept-like"/>
</dbReference>
<dbReference type="RefSeq" id="WP_218899385.1">
    <property type="nucleotide sequence ID" value="NZ_BAAAJZ010000011.1"/>
</dbReference>
<dbReference type="InterPro" id="IPR050789">
    <property type="entry name" value="Diverse_Enzym_Activities"/>
</dbReference>
<evidence type="ECO:0000313" key="3">
    <source>
        <dbReference type="EMBL" id="NYG04854.1"/>
    </source>
</evidence>
<proteinExistence type="predicted"/>
<accession>A0A852WDR8</accession>
<dbReference type="Proteomes" id="UP000549695">
    <property type="component" value="Unassembled WGS sequence"/>
</dbReference>
<evidence type="ECO:0000313" key="4">
    <source>
        <dbReference type="Proteomes" id="UP000549695"/>
    </source>
</evidence>
<evidence type="ECO:0000259" key="2">
    <source>
        <dbReference type="Pfam" id="PF00144"/>
    </source>
</evidence>
<dbReference type="PANTHER" id="PTHR43283">
    <property type="entry name" value="BETA-LACTAMASE-RELATED"/>
    <property type="match status" value="1"/>
</dbReference>
<dbReference type="EMBL" id="JACCCZ010000001">
    <property type="protein sequence ID" value="NYG04854.1"/>
    <property type="molecule type" value="Genomic_DNA"/>
</dbReference>
<reference evidence="3 4" key="1">
    <citation type="submission" date="2020-07" db="EMBL/GenBank/DDBJ databases">
        <title>Sequencing the genomes of 1000 actinobacteria strains.</title>
        <authorList>
            <person name="Klenk H.-P."/>
        </authorList>
    </citation>
    <scope>NUCLEOTIDE SEQUENCE [LARGE SCALE GENOMIC DNA]</scope>
    <source>
        <strain evidence="3 4">DSM 44749</strain>
    </source>
</reference>
<keyword evidence="4" id="KW-1185">Reference proteome</keyword>